<proteinExistence type="predicted"/>
<organism evidence="1">
    <name type="scientific">Anguilla anguilla</name>
    <name type="common">European freshwater eel</name>
    <name type="synonym">Muraena anguilla</name>
    <dbReference type="NCBI Taxonomy" id="7936"/>
    <lineage>
        <taxon>Eukaryota</taxon>
        <taxon>Metazoa</taxon>
        <taxon>Chordata</taxon>
        <taxon>Craniata</taxon>
        <taxon>Vertebrata</taxon>
        <taxon>Euteleostomi</taxon>
        <taxon>Actinopterygii</taxon>
        <taxon>Neopterygii</taxon>
        <taxon>Teleostei</taxon>
        <taxon>Anguilliformes</taxon>
        <taxon>Anguillidae</taxon>
        <taxon>Anguilla</taxon>
    </lineage>
</organism>
<dbReference type="EMBL" id="GBXM01019611">
    <property type="protein sequence ID" value="JAH88966.1"/>
    <property type="molecule type" value="Transcribed_RNA"/>
</dbReference>
<accession>A0A0E9WF95</accession>
<evidence type="ECO:0000313" key="1">
    <source>
        <dbReference type="EMBL" id="JAH88966.1"/>
    </source>
</evidence>
<protein>
    <submittedName>
        <fullName evidence="1">Uncharacterized protein</fullName>
    </submittedName>
</protein>
<name>A0A0E9WF95_ANGAN</name>
<sequence>MPQGDVSLWCRSYCATRLGHRSCVRCQCANFHIFVLRESLSFLCRLADLNTHSHTSTLGFVPECCNLRFYEYIQGDFLFG</sequence>
<dbReference type="AlphaFoldDB" id="A0A0E9WF95"/>
<reference evidence="1" key="2">
    <citation type="journal article" date="2015" name="Fish Shellfish Immunol.">
        <title>Early steps in the European eel (Anguilla anguilla)-Vibrio vulnificus interaction in the gills: Role of the RtxA13 toxin.</title>
        <authorList>
            <person name="Callol A."/>
            <person name="Pajuelo D."/>
            <person name="Ebbesson L."/>
            <person name="Teles M."/>
            <person name="MacKenzie S."/>
            <person name="Amaro C."/>
        </authorList>
    </citation>
    <scope>NUCLEOTIDE SEQUENCE</scope>
</reference>
<reference evidence="1" key="1">
    <citation type="submission" date="2014-11" db="EMBL/GenBank/DDBJ databases">
        <authorList>
            <person name="Amaro Gonzalez C."/>
        </authorList>
    </citation>
    <scope>NUCLEOTIDE SEQUENCE</scope>
</reference>